<keyword evidence="2" id="KW-1003">Cell membrane</keyword>
<name>W5KV76_ASTMX</name>
<reference evidence="16" key="1">
    <citation type="submission" date="2013-03" db="EMBL/GenBank/DDBJ databases">
        <authorList>
            <person name="Jeffery W."/>
            <person name="Warren W."/>
            <person name="Wilson R.K."/>
        </authorList>
    </citation>
    <scope>NUCLEOTIDE SEQUENCE</scope>
    <source>
        <strain evidence="16">female</strain>
    </source>
</reference>
<dbReference type="GO" id="GO:0004984">
    <property type="term" value="F:olfactory receptor activity"/>
    <property type="evidence" value="ECO:0007669"/>
    <property type="project" value="InterPro"/>
</dbReference>
<feature type="transmembrane region" description="Helical" evidence="13">
    <location>
        <begin position="140"/>
        <end position="161"/>
    </location>
</feature>
<dbReference type="Ensembl" id="ENSAMXT00000011488.2">
    <property type="protein sequence ID" value="ENSAMXP00000011488.2"/>
    <property type="gene ID" value="ENSAMXG00000011182.2"/>
</dbReference>
<evidence type="ECO:0000256" key="3">
    <source>
        <dbReference type="ARBA" id="ARBA00022606"/>
    </source>
</evidence>
<keyword evidence="6 13" id="KW-1133">Transmembrane helix</keyword>
<evidence type="ECO:0000256" key="8">
    <source>
        <dbReference type="ARBA" id="ARBA00023136"/>
    </source>
</evidence>
<dbReference type="GO" id="GO:0005549">
    <property type="term" value="F:odorant binding"/>
    <property type="evidence" value="ECO:0007669"/>
    <property type="project" value="TreeGrafter"/>
</dbReference>
<keyword evidence="11" id="KW-0325">Glycoprotein</keyword>
<proteinExistence type="predicted"/>
<evidence type="ECO:0000256" key="9">
    <source>
        <dbReference type="ARBA" id="ARBA00023157"/>
    </source>
</evidence>
<dbReference type="GeneTree" id="ENSGT00940000165062"/>
<dbReference type="Bgee" id="ENSAMXG00000011182">
    <property type="expression patterns" value="Expressed in olfactory epithelium"/>
</dbReference>
<evidence type="ECO:0000259" key="14">
    <source>
        <dbReference type="PROSITE" id="PS50262"/>
    </source>
</evidence>
<evidence type="ECO:0000256" key="7">
    <source>
        <dbReference type="ARBA" id="ARBA00023040"/>
    </source>
</evidence>
<dbReference type="GO" id="GO:0005886">
    <property type="term" value="C:plasma membrane"/>
    <property type="evidence" value="ECO:0007669"/>
    <property type="project" value="UniProtKB-SubCell"/>
</dbReference>
<feature type="transmembrane region" description="Helical" evidence="13">
    <location>
        <begin position="195"/>
        <end position="217"/>
    </location>
</feature>
<dbReference type="AlphaFoldDB" id="W5KV76"/>
<reference evidence="15" key="4">
    <citation type="submission" date="2025-09" db="UniProtKB">
        <authorList>
            <consortium name="Ensembl"/>
        </authorList>
    </citation>
    <scope>IDENTIFICATION</scope>
</reference>
<evidence type="ECO:0000313" key="15">
    <source>
        <dbReference type="Ensembl" id="ENSAMXP00000011488.2"/>
    </source>
</evidence>
<accession>W5KV76</accession>
<dbReference type="PRINTS" id="PR00245">
    <property type="entry name" value="OLFACTORYR"/>
</dbReference>
<dbReference type="InterPro" id="IPR000276">
    <property type="entry name" value="GPCR_Rhodpsn"/>
</dbReference>
<dbReference type="SUPFAM" id="SSF81321">
    <property type="entry name" value="Family A G protein-coupled receptor-like"/>
    <property type="match status" value="1"/>
</dbReference>
<dbReference type="PANTHER" id="PTHR26451:SF854">
    <property type="entry name" value="ODORANT RECEPTOR-RELATED"/>
    <property type="match status" value="1"/>
</dbReference>
<evidence type="ECO:0000256" key="1">
    <source>
        <dbReference type="ARBA" id="ARBA00004651"/>
    </source>
</evidence>
<feature type="domain" description="G-protein coupled receptors family 1 profile" evidence="14">
    <location>
        <begin position="40"/>
        <end position="289"/>
    </location>
</feature>
<evidence type="ECO:0000256" key="4">
    <source>
        <dbReference type="ARBA" id="ARBA00022692"/>
    </source>
</evidence>
<reference evidence="16" key="2">
    <citation type="journal article" date="2014" name="Nat. Commun.">
        <title>The cavefish genome reveals candidate genes for eye loss.</title>
        <authorList>
            <person name="McGaugh S.E."/>
            <person name="Gross J.B."/>
            <person name="Aken B."/>
            <person name="Blin M."/>
            <person name="Borowsky R."/>
            <person name="Chalopin D."/>
            <person name="Hinaux H."/>
            <person name="Jeffery W.R."/>
            <person name="Keene A."/>
            <person name="Ma L."/>
            <person name="Minx P."/>
            <person name="Murphy D."/>
            <person name="O'Quin K.E."/>
            <person name="Retaux S."/>
            <person name="Rohner N."/>
            <person name="Searle S.M."/>
            <person name="Stahl B.A."/>
            <person name="Tabin C."/>
            <person name="Volff J.N."/>
            <person name="Yoshizawa M."/>
            <person name="Warren W.C."/>
        </authorList>
    </citation>
    <scope>NUCLEOTIDE SEQUENCE [LARGE SCALE GENOMIC DNA]</scope>
    <source>
        <strain evidence="16">female</strain>
    </source>
</reference>
<sequence>ACSSLDVVIVSSCCDLLDEIMLHSWAFIFGALTYSAILFFNITELLTIAFNRKLHKPMYILLFNLPINDMMGATAFFPQLLFSILTQNRSISYTACFAEAFLIHMYGAGLNVTLVAMAYDRYIAICSPLKYNTLISANNMFKVIVMLWSLDLALIGLMLALNYRRQICSRTIVDMFCNNPSLMKLICDDTRANNYYGLFTLAFFQGVPLLIVIYTYIQILITVIYKRQSDAKSKVIQTCGTHLIVFLSFEINSLFALISHRFEAVSPNLRRAFGASVMIFPPIFNPLIYGLRMKEIRQNLIFLPKRKIFVSWTSDR</sequence>
<feature type="transmembrane region" description="Helical" evidence="13">
    <location>
        <begin position="272"/>
        <end position="291"/>
    </location>
</feature>
<dbReference type="Pfam" id="PF13853">
    <property type="entry name" value="7tm_4"/>
    <property type="match status" value="1"/>
</dbReference>
<dbReference type="InterPro" id="IPR017452">
    <property type="entry name" value="GPCR_Rhodpsn_7TM"/>
</dbReference>
<keyword evidence="16" id="KW-1185">Reference proteome</keyword>
<dbReference type="PRINTS" id="PR00237">
    <property type="entry name" value="GPCRRHODOPSN"/>
</dbReference>
<feature type="transmembrane region" description="Helical" evidence="13">
    <location>
        <begin position="58"/>
        <end position="81"/>
    </location>
</feature>
<keyword evidence="7" id="KW-0297">G-protein coupled receptor</keyword>
<evidence type="ECO:0000256" key="2">
    <source>
        <dbReference type="ARBA" id="ARBA00022475"/>
    </source>
</evidence>
<evidence type="ECO:0000313" key="16">
    <source>
        <dbReference type="Proteomes" id="UP000018467"/>
    </source>
</evidence>
<comment type="subcellular location">
    <subcellularLocation>
        <location evidence="1">Cell membrane</location>
        <topology evidence="1">Multi-pass membrane protein</topology>
    </subcellularLocation>
</comment>
<keyword evidence="8 13" id="KW-0472">Membrane</keyword>
<keyword evidence="5" id="KW-0552">Olfaction</keyword>
<dbReference type="GO" id="GO:0004930">
    <property type="term" value="F:G protein-coupled receptor activity"/>
    <property type="evidence" value="ECO:0007669"/>
    <property type="project" value="UniProtKB-KW"/>
</dbReference>
<dbReference type="HOGENOM" id="CLU_012526_7_0_1"/>
<feature type="transmembrane region" description="Helical" evidence="13">
    <location>
        <begin position="25"/>
        <end position="46"/>
    </location>
</feature>
<dbReference type="InterPro" id="IPR000725">
    <property type="entry name" value="Olfact_rcpt"/>
</dbReference>
<dbReference type="PROSITE" id="PS50262">
    <property type="entry name" value="G_PROTEIN_RECEP_F1_2"/>
    <property type="match status" value="1"/>
</dbReference>
<evidence type="ECO:0000256" key="6">
    <source>
        <dbReference type="ARBA" id="ARBA00022989"/>
    </source>
</evidence>
<evidence type="ECO:0000256" key="10">
    <source>
        <dbReference type="ARBA" id="ARBA00023170"/>
    </source>
</evidence>
<organism evidence="15 16">
    <name type="scientific">Astyanax mexicanus</name>
    <name type="common">Blind cave fish</name>
    <name type="synonym">Astyanax fasciatus mexicanus</name>
    <dbReference type="NCBI Taxonomy" id="7994"/>
    <lineage>
        <taxon>Eukaryota</taxon>
        <taxon>Metazoa</taxon>
        <taxon>Chordata</taxon>
        <taxon>Craniata</taxon>
        <taxon>Vertebrata</taxon>
        <taxon>Euteleostomi</taxon>
        <taxon>Actinopterygii</taxon>
        <taxon>Neopterygii</taxon>
        <taxon>Teleostei</taxon>
        <taxon>Ostariophysi</taxon>
        <taxon>Characiformes</taxon>
        <taxon>Characoidei</taxon>
        <taxon>Acestrorhamphidae</taxon>
        <taxon>Acestrorhamphinae</taxon>
        <taxon>Astyanax</taxon>
    </lineage>
</organism>
<dbReference type="InterPro" id="IPR052921">
    <property type="entry name" value="GPCR1_Superfamily_Member"/>
</dbReference>
<keyword evidence="10" id="KW-0675">Receptor</keyword>
<keyword evidence="3" id="KW-0716">Sensory transduction</keyword>
<protein>
    <recommendedName>
        <fullName evidence="14">G-protein coupled receptors family 1 profile domain-containing protein</fullName>
    </recommendedName>
</protein>
<evidence type="ECO:0000256" key="13">
    <source>
        <dbReference type="SAM" id="Phobius"/>
    </source>
</evidence>
<dbReference type="Gene3D" id="1.20.1070.10">
    <property type="entry name" value="Rhodopsin 7-helix transmembrane proteins"/>
    <property type="match status" value="1"/>
</dbReference>
<keyword evidence="9" id="KW-1015">Disulfide bond</keyword>
<dbReference type="FunFam" id="1.20.1070.10:FF:000024">
    <property type="entry name" value="Olfactory receptor"/>
    <property type="match status" value="1"/>
</dbReference>
<keyword evidence="12" id="KW-0807">Transducer</keyword>
<dbReference type="FunCoup" id="W5KV76">
    <property type="interactions" value="25"/>
</dbReference>
<dbReference type="Proteomes" id="UP000018467">
    <property type="component" value="Unassembled WGS sequence"/>
</dbReference>
<feature type="transmembrane region" description="Helical" evidence="13">
    <location>
        <begin position="101"/>
        <end position="119"/>
    </location>
</feature>
<reference evidence="15" key="3">
    <citation type="submission" date="2025-08" db="UniProtKB">
        <authorList>
            <consortium name="Ensembl"/>
        </authorList>
    </citation>
    <scope>IDENTIFICATION</scope>
</reference>
<dbReference type="PANTHER" id="PTHR26451">
    <property type="entry name" value="G_PROTEIN_RECEP_F1_2 DOMAIN-CONTAINING PROTEIN"/>
    <property type="match status" value="1"/>
</dbReference>
<evidence type="ECO:0000256" key="5">
    <source>
        <dbReference type="ARBA" id="ARBA00022725"/>
    </source>
</evidence>
<evidence type="ECO:0000256" key="12">
    <source>
        <dbReference type="ARBA" id="ARBA00023224"/>
    </source>
</evidence>
<keyword evidence="4 13" id="KW-0812">Transmembrane</keyword>
<dbReference type="eggNOG" id="ENOG502R8FQ">
    <property type="taxonomic scope" value="Eukaryota"/>
</dbReference>
<dbReference type="InParanoid" id="W5KV76"/>
<feature type="transmembrane region" description="Helical" evidence="13">
    <location>
        <begin position="238"/>
        <end position="260"/>
    </location>
</feature>
<evidence type="ECO:0000256" key="11">
    <source>
        <dbReference type="ARBA" id="ARBA00023180"/>
    </source>
</evidence>